<keyword evidence="2" id="KW-0808">Transferase</keyword>
<dbReference type="Proteomes" id="UP001589890">
    <property type="component" value="Unassembled WGS sequence"/>
</dbReference>
<dbReference type="EMBL" id="JBHLTC010000053">
    <property type="protein sequence ID" value="MFC0629384.1"/>
    <property type="molecule type" value="Genomic_DNA"/>
</dbReference>
<feature type="domain" description="N-acetyltransferase" evidence="1">
    <location>
        <begin position="1"/>
        <end position="131"/>
    </location>
</feature>
<accession>A0ABV6QXL2</accession>
<dbReference type="RefSeq" id="WP_380057369.1">
    <property type="nucleotide sequence ID" value="NZ_JBHLTC010000053.1"/>
</dbReference>
<organism evidence="2 3">
    <name type="scientific">Kribbella deserti</name>
    <dbReference type="NCBI Taxonomy" id="1926257"/>
    <lineage>
        <taxon>Bacteria</taxon>
        <taxon>Bacillati</taxon>
        <taxon>Actinomycetota</taxon>
        <taxon>Actinomycetes</taxon>
        <taxon>Propionibacteriales</taxon>
        <taxon>Kribbellaceae</taxon>
        <taxon>Kribbella</taxon>
    </lineage>
</organism>
<evidence type="ECO:0000313" key="2">
    <source>
        <dbReference type="EMBL" id="MFC0629384.1"/>
    </source>
</evidence>
<dbReference type="InterPro" id="IPR016181">
    <property type="entry name" value="Acyl_CoA_acyltransferase"/>
</dbReference>
<keyword evidence="3" id="KW-1185">Reference proteome</keyword>
<sequence>MIGRDDAQRSVSGGNYDSDGNRTFWITAADHTVGLIRLMDLDDESPLFDLRIRSQYRGQGIGGQALTWLTRYLFTEFPQILRIEGNTRQDNVAMRRTFQRCGYVKEAHYRDAWPASDGAVHDAVGYAILRRDWLAGTATIPQWNDEHILVGRNQAPS</sequence>
<dbReference type="InterPro" id="IPR000182">
    <property type="entry name" value="GNAT_dom"/>
</dbReference>
<protein>
    <submittedName>
        <fullName evidence="2">GNAT family N-acetyltransferase</fullName>
        <ecNumber evidence="2">2.3.-.-</ecNumber>
    </submittedName>
</protein>
<reference evidence="2 3" key="1">
    <citation type="submission" date="2024-09" db="EMBL/GenBank/DDBJ databases">
        <authorList>
            <person name="Sun Q."/>
            <person name="Mori K."/>
        </authorList>
    </citation>
    <scope>NUCLEOTIDE SEQUENCE [LARGE SCALE GENOMIC DNA]</scope>
    <source>
        <strain evidence="2 3">CGMCC 1.15906</strain>
    </source>
</reference>
<dbReference type="SUPFAM" id="SSF55729">
    <property type="entry name" value="Acyl-CoA N-acyltransferases (Nat)"/>
    <property type="match status" value="1"/>
</dbReference>
<dbReference type="InterPro" id="IPR051531">
    <property type="entry name" value="N-acetyltransferase"/>
</dbReference>
<dbReference type="Gene3D" id="3.40.630.30">
    <property type="match status" value="1"/>
</dbReference>
<dbReference type="GO" id="GO:0016746">
    <property type="term" value="F:acyltransferase activity"/>
    <property type="evidence" value="ECO:0007669"/>
    <property type="project" value="UniProtKB-KW"/>
</dbReference>
<evidence type="ECO:0000313" key="3">
    <source>
        <dbReference type="Proteomes" id="UP001589890"/>
    </source>
</evidence>
<gene>
    <name evidence="2" type="ORF">ACFFGN_35290</name>
</gene>
<proteinExistence type="predicted"/>
<dbReference type="Pfam" id="PF13302">
    <property type="entry name" value="Acetyltransf_3"/>
    <property type="match status" value="1"/>
</dbReference>
<dbReference type="PANTHER" id="PTHR43792">
    <property type="entry name" value="GNAT FAMILY, PUTATIVE (AFU_ORTHOLOGUE AFUA_3G00765)-RELATED-RELATED"/>
    <property type="match status" value="1"/>
</dbReference>
<name>A0ABV6QXL2_9ACTN</name>
<comment type="caution">
    <text evidence="2">The sequence shown here is derived from an EMBL/GenBank/DDBJ whole genome shotgun (WGS) entry which is preliminary data.</text>
</comment>
<dbReference type="EC" id="2.3.-.-" evidence="2"/>
<evidence type="ECO:0000259" key="1">
    <source>
        <dbReference type="PROSITE" id="PS51186"/>
    </source>
</evidence>
<keyword evidence="2" id="KW-0012">Acyltransferase</keyword>
<dbReference type="PROSITE" id="PS51186">
    <property type="entry name" value="GNAT"/>
    <property type="match status" value="1"/>
</dbReference>